<protein>
    <submittedName>
        <fullName evidence="2">DUF4332 domain-containing protein</fullName>
    </submittedName>
</protein>
<accession>A0A6S6UD39</accession>
<feature type="domain" description="DUF4332" evidence="1">
    <location>
        <begin position="9"/>
        <end position="129"/>
    </location>
</feature>
<dbReference type="InterPro" id="IPR025567">
    <property type="entry name" value="DUF4332"/>
</dbReference>
<evidence type="ECO:0000313" key="2">
    <source>
        <dbReference type="EMBL" id="CAA6829829.1"/>
    </source>
</evidence>
<name>A0A6S6UD39_9BACT</name>
<dbReference type="AlphaFoldDB" id="A0A6S6UD39"/>
<evidence type="ECO:0000259" key="1">
    <source>
        <dbReference type="Pfam" id="PF14229"/>
    </source>
</evidence>
<dbReference type="Pfam" id="PF14229">
    <property type="entry name" value="DUF4332"/>
    <property type="match status" value="1"/>
</dbReference>
<organism evidence="2">
    <name type="scientific">uncultured Aureispira sp</name>
    <dbReference type="NCBI Taxonomy" id="1331704"/>
    <lineage>
        <taxon>Bacteria</taxon>
        <taxon>Pseudomonadati</taxon>
        <taxon>Bacteroidota</taxon>
        <taxon>Saprospiria</taxon>
        <taxon>Saprospirales</taxon>
        <taxon>Saprospiraceae</taxon>
        <taxon>Aureispira</taxon>
        <taxon>environmental samples</taxon>
    </lineage>
</organism>
<sequence length="135" mass="14952">MDKQIIEIEGIGPKYAEKLEAAGISTIGQLLEKGSTPAGRIALEKASDIEAKKILVWVGMADLFRINGVGKQFAELLKVTGVDTVKELKMRNPENLCEALENTNEAKKLTRAVPSLPQVRHWIQQAKRLEARLAY</sequence>
<proteinExistence type="predicted"/>
<dbReference type="EMBL" id="CACVAQ010000521">
    <property type="protein sequence ID" value="CAA6829829.1"/>
    <property type="molecule type" value="Genomic_DNA"/>
</dbReference>
<gene>
    <name evidence="2" type="ORF">HELGO_WM25647</name>
</gene>
<reference evidence="2" key="1">
    <citation type="submission" date="2020-01" db="EMBL/GenBank/DDBJ databases">
        <authorList>
            <person name="Meier V. D."/>
            <person name="Meier V D."/>
        </authorList>
    </citation>
    <scope>NUCLEOTIDE SEQUENCE</scope>
    <source>
        <strain evidence="2">HLG_WM_MAG_10</strain>
    </source>
</reference>
<dbReference type="Gene3D" id="1.10.150.20">
    <property type="entry name" value="5' to 3' exonuclease, C-terminal subdomain"/>
    <property type="match status" value="2"/>
</dbReference>